<name>A0A139ANA0_GONPJ</name>
<evidence type="ECO:0000256" key="7">
    <source>
        <dbReference type="ARBA" id="ARBA00023242"/>
    </source>
</evidence>
<keyword evidence="6" id="KW-0508">mRNA splicing</keyword>
<gene>
    <name evidence="11" type="ORF">M427DRAFT_30101</name>
</gene>
<keyword evidence="4" id="KW-0747">Spliceosome</keyword>
<organism evidence="11 12">
    <name type="scientific">Gonapodya prolifera (strain JEL478)</name>
    <name type="common">Monoblepharis prolifera</name>
    <dbReference type="NCBI Taxonomy" id="1344416"/>
    <lineage>
        <taxon>Eukaryota</taxon>
        <taxon>Fungi</taxon>
        <taxon>Fungi incertae sedis</taxon>
        <taxon>Chytridiomycota</taxon>
        <taxon>Chytridiomycota incertae sedis</taxon>
        <taxon>Monoblepharidomycetes</taxon>
        <taxon>Monoblepharidales</taxon>
        <taxon>Gonapodyaceae</taxon>
        <taxon>Gonapodya</taxon>
    </lineage>
</organism>
<comment type="function">
    <text evidence="8">Involved in pre-mRNA splicing and cell cycle progression. Required for the spliceosome assembly and initiation of the DNA replication.</text>
</comment>
<dbReference type="GO" id="GO:0071011">
    <property type="term" value="C:precatalytic spliceosome"/>
    <property type="evidence" value="ECO:0007669"/>
    <property type="project" value="TreeGrafter"/>
</dbReference>
<dbReference type="SMART" id="SM00386">
    <property type="entry name" value="HAT"/>
    <property type="match status" value="14"/>
</dbReference>
<feature type="domain" description="Pre-mRNA-splicing factor Syf1-like N-terminal HAT-repeats" evidence="10">
    <location>
        <begin position="319"/>
        <end position="478"/>
    </location>
</feature>
<dbReference type="PANTHER" id="PTHR11246">
    <property type="entry name" value="PRE-MRNA SPLICING FACTOR"/>
    <property type="match status" value="1"/>
</dbReference>
<dbReference type="OMA" id="HIKVWIS"/>
<dbReference type="GO" id="GO:0071007">
    <property type="term" value="C:U2-type catalytic step 2 spliceosome"/>
    <property type="evidence" value="ECO:0007669"/>
    <property type="project" value="TreeGrafter"/>
</dbReference>
<evidence type="ECO:0000256" key="6">
    <source>
        <dbReference type="ARBA" id="ARBA00023187"/>
    </source>
</evidence>
<proteinExistence type="inferred from homology"/>
<dbReference type="FunFam" id="1.25.40.10:FF:000048">
    <property type="entry name" value="Cell cycle control protein"/>
    <property type="match status" value="1"/>
</dbReference>
<dbReference type="InterPro" id="IPR011990">
    <property type="entry name" value="TPR-like_helical_dom_sf"/>
</dbReference>
<dbReference type="OrthoDB" id="541719at2759"/>
<evidence type="ECO:0000256" key="1">
    <source>
        <dbReference type="ARBA" id="ARBA00004123"/>
    </source>
</evidence>
<dbReference type="STRING" id="1344416.A0A139ANA0"/>
<keyword evidence="3" id="KW-0507">mRNA processing</keyword>
<keyword evidence="12" id="KW-1185">Reference proteome</keyword>
<dbReference type="GO" id="GO:0071014">
    <property type="term" value="C:post-mRNA release spliceosomal complex"/>
    <property type="evidence" value="ECO:0007669"/>
    <property type="project" value="TreeGrafter"/>
</dbReference>
<keyword evidence="5" id="KW-0677">Repeat</keyword>
<comment type="similarity">
    <text evidence="2">Belongs to the crooked-neck family.</text>
</comment>
<feature type="compositionally biased region" description="Polar residues" evidence="9">
    <location>
        <begin position="673"/>
        <end position="682"/>
    </location>
</feature>
<dbReference type="InterPro" id="IPR045075">
    <property type="entry name" value="Syf1-like"/>
</dbReference>
<dbReference type="InterPro" id="IPR055433">
    <property type="entry name" value="HAT_Syf1-like_N"/>
</dbReference>
<dbReference type="PANTHER" id="PTHR11246:SF3">
    <property type="entry name" value="CROOKED NECK-LIKE PROTEIN 1"/>
    <property type="match status" value="1"/>
</dbReference>
<reference evidence="11 12" key="1">
    <citation type="journal article" date="2015" name="Genome Biol. Evol.">
        <title>Phylogenomic analyses indicate that early fungi evolved digesting cell walls of algal ancestors of land plants.</title>
        <authorList>
            <person name="Chang Y."/>
            <person name="Wang S."/>
            <person name="Sekimoto S."/>
            <person name="Aerts A.L."/>
            <person name="Choi C."/>
            <person name="Clum A."/>
            <person name="LaButti K.M."/>
            <person name="Lindquist E.A."/>
            <person name="Yee Ngan C."/>
            <person name="Ohm R.A."/>
            <person name="Salamov A.A."/>
            <person name="Grigoriev I.V."/>
            <person name="Spatafora J.W."/>
            <person name="Berbee M.L."/>
        </authorList>
    </citation>
    <scope>NUCLEOTIDE SEQUENCE [LARGE SCALE GENOMIC DNA]</scope>
    <source>
        <strain evidence="11 12">JEL478</strain>
    </source>
</reference>
<feature type="domain" description="Pre-mRNA-splicing factor Syf1-like N-terminal HAT-repeats" evidence="10">
    <location>
        <begin position="61"/>
        <end position="206"/>
    </location>
</feature>
<evidence type="ECO:0000313" key="12">
    <source>
        <dbReference type="Proteomes" id="UP000070544"/>
    </source>
</evidence>
<evidence type="ECO:0000256" key="3">
    <source>
        <dbReference type="ARBA" id="ARBA00022664"/>
    </source>
</evidence>
<evidence type="ECO:0000256" key="4">
    <source>
        <dbReference type="ARBA" id="ARBA00022728"/>
    </source>
</evidence>
<comment type="subcellular location">
    <subcellularLocation>
        <location evidence="1">Nucleus</location>
    </subcellularLocation>
</comment>
<dbReference type="EMBL" id="KQ965744">
    <property type="protein sequence ID" value="KXS18003.1"/>
    <property type="molecule type" value="Genomic_DNA"/>
</dbReference>
<dbReference type="FunFam" id="1.25.40.10:FF:000269">
    <property type="entry name" value="Crooked neck pre-mRNA-splicing factor 1"/>
    <property type="match status" value="1"/>
</dbReference>
<evidence type="ECO:0000256" key="2">
    <source>
        <dbReference type="ARBA" id="ARBA00008644"/>
    </source>
</evidence>
<dbReference type="Gene3D" id="1.25.40.10">
    <property type="entry name" value="Tetratricopeptide repeat domain"/>
    <property type="match status" value="4"/>
</dbReference>
<feature type="compositionally biased region" description="Acidic residues" evidence="9">
    <location>
        <begin position="721"/>
        <end position="739"/>
    </location>
</feature>
<protein>
    <submittedName>
        <fullName evidence="11">Pre-mRNA-splicing factor clf1</fullName>
    </submittedName>
</protein>
<evidence type="ECO:0000256" key="5">
    <source>
        <dbReference type="ARBA" id="ARBA00022737"/>
    </source>
</evidence>
<sequence length="768" mass="91397">MSNREARISKVKNKNPAAVQITAEQILREANQFQEAPPKIPLQKIVDREELDEYKLKKRKEFEDKIRRNRTHIGHWIKYATWEESQHEYERARSIYERALDVDHRNPAVWINYANMEMKHRNVNHARNIWDRAVAILPRVDMFWYKYTYMEEVLGNVAGARQVFERWMTWEPSEEAWTSYIKFEKRYKEFGRGRQVFERFVSLHPEPKNWLKWAKFEEDQSDLDRVRAIFEQCIDHIDTVSRQSNDPSILDPSIFVAFAKFEIRQREPERARAIYKYALERVPQEGGKLNAIQDAYALFEKQHGEKEGIEDVITTKRRVKYEDELKKNSHDYDTWFDFARLEESAGEVERIREVYERAIAQVPPIQEKRYWKRYIYLWIFYAVWEERDAKDMQRAKEVYEQCIKIIPHKKFTFAKVWLLYADFLIRQNDVILARKNLGTALGVCPKEKLFRGYIELELRLREFDRARTLYEKYLEWNPANCYAWIKYAELERMLGDTDRARGIFEIAVQQPTLDMPEVLWKGFIDFEVGEEEWEKARELYERLLKRTEHVKVWISFANFEATATDVDPPERLEHARRIFDRAQNVLKRKGPDSKEERVVLMESWREFERTYGDADSQGKIEAKMPKVVKKRRRVEDTGAWEEYMDYVFPDDEAEQKPALKLLQMAHLWKRQQQQRSFVPASSNEDDDDAPREGNASSGRSMLGVGGIFGEALEEARMEEARNEEEMDIGDIDEAQEEEEGGSHEGNGDKENGNGGSEMDTDEINGRER</sequence>
<evidence type="ECO:0000313" key="11">
    <source>
        <dbReference type="EMBL" id="KXS18003.1"/>
    </source>
</evidence>
<dbReference type="AlphaFoldDB" id="A0A139ANA0"/>
<dbReference type="GO" id="GO:0000974">
    <property type="term" value="C:Prp19 complex"/>
    <property type="evidence" value="ECO:0007669"/>
    <property type="project" value="TreeGrafter"/>
</dbReference>
<evidence type="ECO:0000256" key="8">
    <source>
        <dbReference type="ARBA" id="ARBA00037040"/>
    </source>
</evidence>
<evidence type="ECO:0000259" key="10">
    <source>
        <dbReference type="Pfam" id="PF23233"/>
    </source>
</evidence>
<accession>A0A139ANA0</accession>
<feature type="region of interest" description="Disordered" evidence="9">
    <location>
        <begin position="673"/>
        <end position="768"/>
    </location>
</feature>
<dbReference type="Proteomes" id="UP000070544">
    <property type="component" value="Unassembled WGS sequence"/>
</dbReference>
<dbReference type="Pfam" id="PF23233">
    <property type="entry name" value="HAT_Syf1_CNRKL1_N"/>
    <property type="match status" value="2"/>
</dbReference>
<dbReference type="SUPFAM" id="SSF48452">
    <property type="entry name" value="TPR-like"/>
    <property type="match status" value="4"/>
</dbReference>
<evidence type="ECO:0000256" key="9">
    <source>
        <dbReference type="SAM" id="MobiDB-lite"/>
    </source>
</evidence>
<keyword evidence="7" id="KW-0539">Nucleus</keyword>
<feature type="compositionally biased region" description="Basic and acidic residues" evidence="9">
    <location>
        <begin position="740"/>
        <end position="751"/>
    </location>
</feature>
<dbReference type="GO" id="GO:0000245">
    <property type="term" value="P:spliceosomal complex assembly"/>
    <property type="evidence" value="ECO:0007669"/>
    <property type="project" value="TreeGrafter"/>
</dbReference>
<dbReference type="FunFam" id="1.25.40.10:FF:000306">
    <property type="entry name" value="Cell cycle control protein cwf4"/>
    <property type="match status" value="1"/>
</dbReference>
<dbReference type="InterPro" id="IPR003107">
    <property type="entry name" value="HAT"/>
</dbReference>